<name>A0A8J4D0M3_9CHLO</name>
<dbReference type="GO" id="GO:0005524">
    <property type="term" value="F:ATP binding"/>
    <property type="evidence" value="ECO:0007669"/>
    <property type="project" value="InterPro"/>
</dbReference>
<dbReference type="Pfam" id="PF00176">
    <property type="entry name" value="SNF2-rel_dom"/>
    <property type="match status" value="1"/>
</dbReference>
<dbReference type="InterPro" id="IPR027417">
    <property type="entry name" value="P-loop_NTPase"/>
</dbReference>
<dbReference type="Proteomes" id="UP000747110">
    <property type="component" value="Unassembled WGS sequence"/>
</dbReference>
<dbReference type="OrthoDB" id="5857104at2759"/>
<dbReference type="Gene3D" id="3.40.50.10810">
    <property type="entry name" value="Tandem AAA-ATPase domain"/>
    <property type="match status" value="1"/>
</dbReference>
<evidence type="ECO:0000313" key="3">
    <source>
        <dbReference type="EMBL" id="GIM14579.1"/>
    </source>
</evidence>
<dbReference type="PANTHER" id="PTHR10799">
    <property type="entry name" value="SNF2/RAD54 HELICASE FAMILY"/>
    <property type="match status" value="1"/>
</dbReference>
<evidence type="ECO:0000259" key="1">
    <source>
        <dbReference type="PROSITE" id="PS51192"/>
    </source>
</evidence>
<keyword evidence="4" id="KW-1185">Reference proteome</keyword>
<gene>
    <name evidence="2" type="ORF">Vretifemale_18205</name>
    <name evidence="3" type="ORF">Vretimale_17488</name>
</gene>
<dbReference type="InterPro" id="IPR000330">
    <property type="entry name" value="SNF2_N"/>
</dbReference>
<dbReference type="AlphaFoldDB" id="A0A8J4D0M3"/>
<evidence type="ECO:0000313" key="4">
    <source>
        <dbReference type="Proteomes" id="UP000747110"/>
    </source>
</evidence>
<dbReference type="Proteomes" id="UP000722791">
    <property type="component" value="Unassembled WGS sequence"/>
</dbReference>
<dbReference type="InterPro" id="IPR038718">
    <property type="entry name" value="SNF2-like_sf"/>
</dbReference>
<feature type="domain" description="Helicase ATP-binding" evidence="1">
    <location>
        <begin position="1"/>
        <end position="74"/>
    </location>
</feature>
<protein>
    <recommendedName>
        <fullName evidence="1">Helicase ATP-binding domain-containing protein</fullName>
    </recommendedName>
</protein>
<organism evidence="2 4">
    <name type="scientific">Volvox reticuliferus</name>
    <dbReference type="NCBI Taxonomy" id="1737510"/>
    <lineage>
        <taxon>Eukaryota</taxon>
        <taxon>Viridiplantae</taxon>
        <taxon>Chlorophyta</taxon>
        <taxon>core chlorophytes</taxon>
        <taxon>Chlorophyceae</taxon>
        <taxon>CS clade</taxon>
        <taxon>Chlamydomonadales</taxon>
        <taxon>Volvocaceae</taxon>
        <taxon>Volvox</taxon>
    </lineage>
</organism>
<dbReference type="PROSITE" id="PS51192">
    <property type="entry name" value="HELICASE_ATP_BIND_1"/>
    <property type="match status" value="1"/>
</dbReference>
<accession>A0A8J4D0M3</accession>
<dbReference type="EMBL" id="BNCP01000057">
    <property type="protein sequence ID" value="GIL90572.1"/>
    <property type="molecule type" value="Genomic_DNA"/>
</dbReference>
<proteinExistence type="predicted"/>
<evidence type="ECO:0000313" key="2">
    <source>
        <dbReference type="EMBL" id="GIL90572.1"/>
    </source>
</evidence>
<dbReference type="SUPFAM" id="SSF52540">
    <property type="entry name" value="P-loop containing nucleoside triphosphate hydrolases"/>
    <property type="match status" value="1"/>
</dbReference>
<comment type="caution">
    <text evidence="2">The sequence shown here is derived from an EMBL/GenBank/DDBJ whole genome shotgun (WGS) entry which is preliminary data.</text>
</comment>
<reference evidence="2" key="1">
    <citation type="journal article" date="2021" name="Proc. Natl. Acad. Sci. U.S.A.">
        <title>Three genomes in the algal genus Volvox reveal the fate of a haploid sex-determining region after a transition to homothallism.</title>
        <authorList>
            <person name="Yamamoto K."/>
            <person name="Hamaji T."/>
            <person name="Kawai-Toyooka H."/>
            <person name="Matsuzaki R."/>
            <person name="Takahashi F."/>
            <person name="Nishimura Y."/>
            <person name="Kawachi M."/>
            <person name="Noguchi H."/>
            <person name="Minakuchi Y."/>
            <person name="Umen J.G."/>
            <person name="Toyoda A."/>
            <person name="Nozaki H."/>
        </authorList>
    </citation>
    <scope>NUCLEOTIDE SEQUENCE</scope>
    <source>
        <strain evidence="3">NIES-3785</strain>
        <strain evidence="2">NIES-3786</strain>
    </source>
</reference>
<dbReference type="EMBL" id="BNCQ01000058">
    <property type="protein sequence ID" value="GIM14579.1"/>
    <property type="molecule type" value="Genomic_DNA"/>
</dbReference>
<dbReference type="InterPro" id="IPR014001">
    <property type="entry name" value="Helicase_ATP-bd"/>
</dbReference>
<sequence length="99" mass="11012">MHYDLAIIRDKGLMKKLSWQVLLVDEGHRLKNHRSALFSVLSALRPACRLLLSGTPLQNNLSELWALSQFPHAASVQLSTGLRRLVRCALQGGLLLGEV</sequence>